<name>A0A830BNR7_9LAMI</name>
<evidence type="ECO:0000256" key="1">
    <source>
        <dbReference type="SAM" id="SignalP"/>
    </source>
</evidence>
<dbReference type="OrthoDB" id="923390at2759"/>
<reference evidence="2" key="1">
    <citation type="submission" date="2020-07" db="EMBL/GenBank/DDBJ databases">
        <title>Ethylene signaling mediates host invasion by parasitic plants.</title>
        <authorList>
            <person name="Yoshida S."/>
        </authorList>
    </citation>
    <scope>NUCLEOTIDE SEQUENCE</scope>
    <source>
        <strain evidence="2">Okayama</strain>
    </source>
</reference>
<feature type="chain" id="PRO_5032395937" evidence="1">
    <location>
        <begin position="27"/>
        <end position="114"/>
    </location>
</feature>
<keyword evidence="1" id="KW-0732">Signal</keyword>
<dbReference type="AlphaFoldDB" id="A0A830BNR7"/>
<organism evidence="2 3">
    <name type="scientific">Phtheirospermum japonicum</name>
    <dbReference type="NCBI Taxonomy" id="374723"/>
    <lineage>
        <taxon>Eukaryota</taxon>
        <taxon>Viridiplantae</taxon>
        <taxon>Streptophyta</taxon>
        <taxon>Embryophyta</taxon>
        <taxon>Tracheophyta</taxon>
        <taxon>Spermatophyta</taxon>
        <taxon>Magnoliopsida</taxon>
        <taxon>eudicotyledons</taxon>
        <taxon>Gunneridae</taxon>
        <taxon>Pentapetalae</taxon>
        <taxon>asterids</taxon>
        <taxon>lamiids</taxon>
        <taxon>Lamiales</taxon>
        <taxon>Orobanchaceae</taxon>
        <taxon>Orobanchaceae incertae sedis</taxon>
        <taxon>Phtheirospermum</taxon>
    </lineage>
</organism>
<proteinExistence type="predicted"/>
<sequence>MAPGNPKSMALILLFSIALLFSVTTAARKKTHSIKECVKLVFDPPPVAPTFWKRTLCRDLLRTNVKSFQITGDLSQEYLTALKKLPRFNNNPAGLNNFLCGLGPAKEAAMKLGC</sequence>
<evidence type="ECO:0000313" key="2">
    <source>
        <dbReference type="EMBL" id="GFP89200.1"/>
    </source>
</evidence>
<protein>
    <submittedName>
        <fullName evidence="2">Uncharacterized protein</fullName>
    </submittedName>
</protein>
<dbReference type="Proteomes" id="UP000653305">
    <property type="component" value="Unassembled WGS sequence"/>
</dbReference>
<comment type="caution">
    <text evidence="2">The sequence shown here is derived from an EMBL/GenBank/DDBJ whole genome shotgun (WGS) entry which is preliminary data.</text>
</comment>
<keyword evidence="3" id="KW-1185">Reference proteome</keyword>
<dbReference type="EMBL" id="BMAC01000182">
    <property type="protein sequence ID" value="GFP89200.1"/>
    <property type="molecule type" value="Genomic_DNA"/>
</dbReference>
<evidence type="ECO:0000313" key="3">
    <source>
        <dbReference type="Proteomes" id="UP000653305"/>
    </source>
</evidence>
<feature type="signal peptide" evidence="1">
    <location>
        <begin position="1"/>
        <end position="26"/>
    </location>
</feature>
<accession>A0A830BNR7</accession>
<gene>
    <name evidence="2" type="ORF">PHJA_001063700</name>
</gene>